<dbReference type="Pfam" id="PF17919">
    <property type="entry name" value="RT_RNaseH_2"/>
    <property type="match status" value="1"/>
</dbReference>
<feature type="domain" description="Integrase zinc-binding" evidence="4">
    <location>
        <begin position="389"/>
        <end position="421"/>
    </location>
</feature>
<dbReference type="Proteomes" id="UP001460270">
    <property type="component" value="Unassembled WGS sequence"/>
</dbReference>
<dbReference type="CDD" id="cd09274">
    <property type="entry name" value="RNase_HI_RT_Ty3"/>
    <property type="match status" value="1"/>
</dbReference>
<dbReference type="GO" id="GO:0003824">
    <property type="term" value="F:catalytic activity"/>
    <property type="evidence" value="ECO:0007669"/>
    <property type="project" value="UniProtKB-KW"/>
</dbReference>
<dbReference type="InterPro" id="IPR041588">
    <property type="entry name" value="Integrase_H2C2"/>
</dbReference>
<evidence type="ECO:0000313" key="6">
    <source>
        <dbReference type="Proteomes" id="UP001460270"/>
    </source>
</evidence>
<dbReference type="AlphaFoldDB" id="A0AAW0PM21"/>
<dbReference type="InterPro" id="IPR043502">
    <property type="entry name" value="DNA/RNA_pol_sf"/>
</dbReference>
<dbReference type="PANTHER" id="PTHR37984:SF5">
    <property type="entry name" value="PROTEIN NYNRIN-LIKE"/>
    <property type="match status" value="1"/>
</dbReference>
<gene>
    <name evidence="5" type="ORF">WMY93_007463</name>
</gene>
<dbReference type="SUPFAM" id="SSF56672">
    <property type="entry name" value="DNA/RNA polymerases"/>
    <property type="match status" value="1"/>
</dbReference>
<dbReference type="EMBL" id="JBBPFD010000005">
    <property type="protein sequence ID" value="KAK7925153.1"/>
    <property type="molecule type" value="Genomic_DNA"/>
</dbReference>
<dbReference type="Gene3D" id="3.10.20.370">
    <property type="match status" value="1"/>
</dbReference>
<comment type="caution">
    <text evidence="5">The sequence shown here is derived from an EMBL/GenBank/DDBJ whole genome shotgun (WGS) entry which is preliminary data.</text>
</comment>
<evidence type="ECO:0000259" key="3">
    <source>
        <dbReference type="Pfam" id="PF17919"/>
    </source>
</evidence>
<evidence type="ECO:0000313" key="5">
    <source>
        <dbReference type="EMBL" id="KAK7925153.1"/>
    </source>
</evidence>
<dbReference type="InterPro" id="IPR041577">
    <property type="entry name" value="RT_RNaseH_2"/>
</dbReference>
<evidence type="ECO:0000256" key="2">
    <source>
        <dbReference type="ARBA" id="ARBA00039658"/>
    </source>
</evidence>
<dbReference type="PANTHER" id="PTHR37984">
    <property type="entry name" value="PROTEIN CBG26694"/>
    <property type="match status" value="1"/>
</dbReference>
<dbReference type="Pfam" id="PF17921">
    <property type="entry name" value="Integrase_H2C2"/>
    <property type="match status" value="1"/>
</dbReference>
<organism evidence="5 6">
    <name type="scientific">Mugilogobius chulae</name>
    <name type="common">yellowstripe goby</name>
    <dbReference type="NCBI Taxonomy" id="88201"/>
    <lineage>
        <taxon>Eukaryota</taxon>
        <taxon>Metazoa</taxon>
        <taxon>Chordata</taxon>
        <taxon>Craniata</taxon>
        <taxon>Vertebrata</taxon>
        <taxon>Euteleostomi</taxon>
        <taxon>Actinopterygii</taxon>
        <taxon>Neopterygii</taxon>
        <taxon>Teleostei</taxon>
        <taxon>Neoteleostei</taxon>
        <taxon>Acanthomorphata</taxon>
        <taxon>Gobiaria</taxon>
        <taxon>Gobiiformes</taxon>
        <taxon>Gobioidei</taxon>
        <taxon>Gobiidae</taxon>
        <taxon>Gobionellinae</taxon>
        <taxon>Mugilogobius</taxon>
    </lineage>
</organism>
<dbReference type="FunFam" id="3.10.20.370:FF:000001">
    <property type="entry name" value="Retrovirus-related Pol polyprotein from transposon 17.6-like protein"/>
    <property type="match status" value="1"/>
</dbReference>
<accession>A0AAW0PM21</accession>
<evidence type="ECO:0000256" key="1">
    <source>
        <dbReference type="ARBA" id="ARBA00023268"/>
    </source>
</evidence>
<sequence length="424" mass="48164">MEMTRPLLVSCEYKLQVHSWSLLVQLSWSQPLVRKHLQRLELVLSRLQRENLKIKLKKCCFFQHQVKYLGHVVSAEGVATDPDKISAVAKWKCPENVQELKSFLGFASYYRRFVPGFSQIAAPLNNLAAELSPKHKNSKKTTVKHLWTEVCDSAFQTLKTKLTTAPVLAYANFQKPFILDVDASHNGLGAVLSQECEGKVRPIAFASRGLRKTERNMQNYSSMKLEFLALKWAVTEKFRDYLLGHKCVVYTDNNPLSHLQTAKLGAVEQRWASELACFDLDIKYKPGRSNGNADGLSRQTVTSEQKVVLAHTTVFPDDLRCALQNATDDTILNCTSQTLTVAPWPPDTNLSVLQADDPTIKDFRIFWDRGQRPNSEERMSLSHVVLNLREVLQSSHDQHGHQGVDRTLDLLRKRCYWPGTKATD</sequence>
<reference evidence="6" key="1">
    <citation type="submission" date="2024-04" db="EMBL/GenBank/DDBJ databases">
        <title>Salinicola lusitanus LLJ914,a marine bacterium isolated from the Okinawa Trough.</title>
        <authorList>
            <person name="Li J."/>
        </authorList>
    </citation>
    <scope>NUCLEOTIDE SEQUENCE [LARGE SCALE GENOMIC DNA]</scope>
</reference>
<protein>
    <recommendedName>
        <fullName evidence="2">Gypsy retrotransposon integrase-like protein 1</fullName>
    </recommendedName>
</protein>
<keyword evidence="1" id="KW-0511">Multifunctional enzyme</keyword>
<keyword evidence="6" id="KW-1185">Reference proteome</keyword>
<dbReference type="FunFam" id="3.30.70.270:FF:000020">
    <property type="entry name" value="Transposon Tf2-6 polyprotein-like Protein"/>
    <property type="match status" value="1"/>
</dbReference>
<name>A0AAW0PM21_9GOBI</name>
<dbReference type="Gene3D" id="1.10.340.70">
    <property type="match status" value="1"/>
</dbReference>
<feature type="domain" description="Reverse transcriptase/retrotransposon-derived protein RNase H-like" evidence="3">
    <location>
        <begin position="147"/>
        <end position="249"/>
    </location>
</feature>
<proteinExistence type="predicted"/>
<dbReference type="InterPro" id="IPR043128">
    <property type="entry name" value="Rev_trsase/Diguanyl_cyclase"/>
</dbReference>
<evidence type="ECO:0000259" key="4">
    <source>
        <dbReference type="Pfam" id="PF17921"/>
    </source>
</evidence>
<dbReference type="InterPro" id="IPR050951">
    <property type="entry name" value="Retrovirus_Pol_polyprotein"/>
</dbReference>
<dbReference type="Gene3D" id="3.30.70.270">
    <property type="match status" value="2"/>
</dbReference>